<feature type="region of interest" description="Disordered" evidence="1">
    <location>
        <begin position="33"/>
        <end position="92"/>
    </location>
</feature>
<protein>
    <submittedName>
        <fullName evidence="2">Uncharacterized protein</fullName>
    </submittedName>
</protein>
<dbReference type="AlphaFoldDB" id="A0AAU8CZS4"/>
<gene>
    <name evidence="2" type="ORF">ABVK50_30465</name>
</gene>
<keyword evidence="2" id="KW-0614">Plasmid</keyword>
<feature type="compositionally biased region" description="Basic and acidic residues" evidence="1">
    <location>
        <begin position="65"/>
        <end position="77"/>
    </location>
</feature>
<dbReference type="RefSeq" id="WP_353646667.1">
    <property type="nucleotide sequence ID" value="NZ_CP159256.1"/>
</dbReference>
<evidence type="ECO:0000313" key="2">
    <source>
        <dbReference type="EMBL" id="XCG52465.1"/>
    </source>
</evidence>
<reference evidence="2" key="1">
    <citation type="submission" date="2024-06" db="EMBL/GenBank/DDBJ databases">
        <title>Mesorhizobium karijinii sp. nov., a symbiont of the iconic Swainsona formosa from arid Australia.</title>
        <authorList>
            <person name="Hill Y.J."/>
            <person name="Watkin E.L.J."/>
            <person name="O'Hara G.W."/>
            <person name="Terpolilli J."/>
            <person name="Tye M.L."/>
            <person name="Kohlmeier M.G."/>
        </authorList>
    </citation>
    <scope>NUCLEOTIDE SEQUENCE</scope>
    <source>
        <strain evidence="2">WSM2240</strain>
        <plasmid evidence="2">pMk2240A</plasmid>
    </source>
</reference>
<proteinExistence type="predicted"/>
<feature type="compositionally biased region" description="Basic and acidic residues" evidence="1">
    <location>
        <begin position="42"/>
        <end position="56"/>
    </location>
</feature>
<organism evidence="2">
    <name type="scientific">Mesorhizobium sp. WSM2240</name>
    <dbReference type="NCBI Taxonomy" id="3228851"/>
    <lineage>
        <taxon>Bacteria</taxon>
        <taxon>Pseudomonadati</taxon>
        <taxon>Pseudomonadota</taxon>
        <taxon>Alphaproteobacteria</taxon>
        <taxon>Hyphomicrobiales</taxon>
        <taxon>Phyllobacteriaceae</taxon>
        <taxon>Mesorhizobium</taxon>
    </lineage>
</organism>
<sequence length="164" mass="18966">MTKKLLHGCTLAVLRCCTRREFDAFQRENDRSMRQSIDQEAFDDRNVRSSRSERSGRPPKGLDLLADRMHARREDHGGLGLPTPPGTQSQRNSTELFNVAGDLVGEIRWRVLEHWWRMKRPPAGYVAPSRDPVEIDREMEDWLNKRRAACGEPLLPYMPQPNPC</sequence>
<geneLocation type="plasmid" evidence="2">
    <name>pMk2240A</name>
</geneLocation>
<evidence type="ECO:0000256" key="1">
    <source>
        <dbReference type="SAM" id="MobiDB-lite"/>
    </source>
</evidence>
<name>A0AAU8CZS4_9HYPH</name>
<dbReference type="EMBL" id="CP159256">
    <property type="protein sequence ID" value="XCG52465.1"/>
    <property type="molecule type" value="Genomic_DNA"/>
</dbReference>
<accession>A0AAU8CZS4</accession>